<keyword evidence="3" id="KW-0812">Transmembrane</keyword>
<protein>
    <recommendedName>
        <fullName evidence="8">PGG domain-containing protein</fullName>
    </recommendedName>
</protein>
<dbReference type="Pfam" id="PF13962">
    <property type="entry name" value="PGG"/>
    <property type="match status" value="1"/>
</dbReference>
<evidence type="ECO:0000256" key="1">
    <source>
        <dbReference type="ARBA" id="ARBA00004651"/>
    </source>
</evidence>
<feature type="transmembrane region" description="Helical" evidence="3">
    <location>
        <begin position="76"/>
        <end position="96"/>
    </location>
</feature>
<dbReference type="InterPro" id="IPR053951">
    <property type="entry name" value="K_trans_N"/>
</dbReference>
<sequence length="257" mass="29173">MHLTKPLNKDNQTAEELFAARNERLHRDAKEWLMRTTENCTILSIFIATVAFAAAYTVPGGPNQDTGIPILNSKPFFVVFILADVFSLTLALTSVAGDSRFSQPLGWSFGNCEWKLCEVGNKEKEWLQKETWRHTFLLAFQSLVIVYGRLRTAPLKVFMSVPKEDMISEQRIYELLSLMFWIITTISLLKYAFMVLRVDDSGEGGRFDLYSLLCQHAKVGLHPNDRSANEIMKSISALPSKTKVELITTQKVLFDSL</sequence>
<evidence type="ECO:0000313" key="7">
    <source>
        <dbReference type="Proteomes" id="UP001227230"/>
    </source>
</evidence>
<keyword evidence="3" id="KW-0472">Membrane</keyword>
<comment type="subcellular location">
    <subcellularLocation>
        <location evidence="1">Cell membrane</location>
        <topology evidence="1">Multi-pass membrane protein</topology>
    </subcellularLocation>
</comment>
<gene>
    <name evidence="6" type="ORF">VitviT2T_004011</name>
</gene>
<dbReference type="PANTHER" id="PTHR30540">
    <property type="entry name" value="OSMOTIC STRESS POTASSIUM TRANSPORTER"/>
    <property type="match status" value="1"/>
</dbReference>
<dbReference type="InterPro" id="IPR003855">
    <property type="entry name" value="K+_transporter"/>
</dbReference>
<comment type="similarity">
    <text evidence="2">Belongs to the HAK/KUP transporter (TC 2.A.72.3) family.</text>
</comment>
<evidence type="ECO:0000256" key="2">
    <source>
        <dbReference type="ARBA" id="ARBA00008440"/>
    </source>
</evidence>
<name>A0ABY9BN77_VITVI</name>
<feature type="transmembrane region" description="Helical" evidence="3">
    <location>
        <begin position="170"/>
        <end position="189"/>
    </location>
</feature>
<dbReference type="EMBL" id="CP126650">
    <property type="protein sequence ID" value="WJZ84405.1"/>
    <property type="molecule type" value="Genomic_DNA"/>
</dbReference>
<dbReference type="Pfam" id="PF02705">
    <property type="entry name" value="K_trans"/>
    <property type="match status" value="1"/>
</dbReference>
<proteinExistence type="inferred from homology"/>
<feature type="domain" description="K+ potassium transporter integral membrane" evidence="4">
    <location>
        <begin position="138"/>
        <end position="218"/>
    </location>
</feature>
<evidence type="ECO:0000259" key="4">
    <source>
        <dbReference type="Pfam" id="PF02705"/>
    </source>
</evidence>
<dbReference type="Proteomes" id="UP001227230">
    <property type="component" value="Chromosome 3"/>
</dbReference>
<accession>A0ABY9BN77</accession>
<keyword evidence="3" id="KW-1133">Transmembrane helix</keyword>
<organism evidence="6 7">
    <name type="scientific">Vitis vinifera</name>
    <name type="common">Grape</name>
    <dbReference type="NCBI Taxonomy" id="29760"/>
    <lineage>
        <taxon>Eukaryota</taxon>
        <taxon>Viridiplantae</taxon>
        <taxon>Streptophyta</taxon>
        <taxon>Embryophyta</taxon>
        <taxon>Tracheophyta</taxon>
        <taxon>Spermatophyta</taxon>
        <taxon>Magnoliopsida</taxon>
        <taxon>eudicotyledons</taxon>
        <taxon>Gunneridae</taxon>
        <taxon>Pentapetalae</taxon>
        <taxon>rosids</taxon>
        <taxon>Vitales</taxon>
        <taxon>Vitaceae</taxon>
        <taxon>Viteae</taxon>
        <taxon>Vitis</taxon>
    </lineage>
</organism>
<evidence type="ECO:0000259" key="5">
    <source>
        <dbReference type="Pfam" id="PF13962"/>
    </source>
</evidence>
<keyword evidence="7" id="KW-1185">Reference proteome</keyword>
<evidence type="ECO:0000256" key="3">
    <source>
        <dbReference type="SAM" id="Phobius"/>
    </source>
</evidence>
<evidence type="ECO:0008006" key="8">
    <source>
        <dbReference type="Google" id="ProtNLM"/>
    </source>
</evidence>
<dbReference type="PANTHER" id="PTHR30540:SF97">
    <property type="entry name" value="POTASSIUM TRANSPORTER"/>
    <property type="match status" value="1"/>
</dbReference>
<evidence type="ECO:0000313" key="6">
    <source>
        <dbReference type="EMBL" id="WJZ84405.1"/>
    </source>
</evidence>
<feature type="transmembrane region" description="Helical" evidence="3">
    <location>
        <begin position="40"/>
        <end position="56"/>
    </location>
</feature>
<feature type="domain" description="PGG" evidence="5">
    <location>
        <begin position="30"/>
        <end position="95"/>
    </location>
</feature>
<reference evidence="6 7" key="1">
    <citation type="journal article" date="2023" name="Hortic Res">
        <title>The complete reference genome for grapevine (Vitis vinifera L.) genetics and breeding.</title>
        <authorList>
            <person name="Shi X."/>
            <person name="Cao S."/>
            <person name="Wang X."/>
            <person name="Huang S."/>
            <person name="Wang Y."/>
            <person name="Liu Z."/>
            <person name="Liu W."/>
            <person name="Leng X."/>
            <person name="Peng Y."/>
            <person name="Wang N."/>
            <person name="Wang Y."/>
            <person name="Ma Z."/>
            <person name="Xu X."/>
            <person name="Zhang F."/>
            <person name="Xue H."/>
            <person name="Zhong H."/>
            <person name="Wang Y."/>
            <person name="Zhang K."/>
            <person name="Velt A."/>
            <person name="Avia K."/>
            <person name="Holtgrawe D."/>
            <person name="Grimplet J."/>
            <person name="Matus J.T."/>
            <person name="Ware D."/>
            <person name="Wu X."/>
            <person name="Wang H."/>
            <person name="Liu C."/>
            <person name="Fang Y."/>
            <person name="Rustenholz C."/>
            <person name="Cheng Z."/>
            <person name="Xiao H."/>
            <person name="Zhou Y."/>
        </authorList>
    </citation>
    <scope>NUCLEOTIDE SEQUENCE [LARGE SCALE GENOMIC DNA]</scope>
    <source>
        <strain evidence="7">cv. Pinot noir / PN40024</strain>
        <tissue evidence="6">Leaf</tissue>
    </source>
</reference>
<dbReference type="InterPro" id="IPR026961">
    <property type="entry name" value="PGG_dom"/>
</dbReference>